<dbReference type="RefSeq" id="WP_073289617.1">
    <property type="nucleotide sequence ID" value="NZ_FRCP01000018.1"/>
</dbReference>
<keyword evidence="2" id="KW-1185">Reference proteome</keyword>
<dbReference type="AlphaFoldDB" id="A0A1M7LUT1"/>
<name>A0A1M7LUT1_9FIRM</name>
<sequence length="184" mass="21153">MIKRYDGSNNIDIESLKRFDSINYVDAESAKRFDGLNWVDCWKSSIYVTFMYHAPYPEDTMFENLICEPINDSTQFQHSIYFNTTGSMYCLFTFKSLSLNIGDTVTVTFKTTLLSGNNSQNIYWGEITDNIRPNSNGTTTFTVKNAGVPYIKIYRTGTSNVVYEITSLIINSKTYKVKFNMNKN</sequence>
<evidence type="ECO:0000313" key="2">
    <source>
        <dbReference type="Proteomes" id="UP000184038"/>
    </source>
</evidence>
<dbReference type="Proteomes" id="UP000184038">
    <property type="component" value="Unassembled WGS sequence"/>
</dbReference>
<dbReference type="STRING" id="1120996.SAMN02746066_03420"/>
<reference evidence="1 2" key="1">
    <citation type="submission" date="2016-11" db="EMBL/GenBank/DDBJ databases">
        <authorList>
            <person name="Jaros S."/>
            <person name="Januszkiewicz K."/>
            <person name="Wedrychowicz H."/>
        </authorList>
    </citation>
    <scope>NUCLEOTIDE SEQUENCE [LARGE SCALE GENOMIC DNA]</scope>
    <source>
        <strain evidence="1 2">DSM 15930</strain>
    </source>
</reference>
<accession>A0A1M7LUT1</accession>
<proteinExistence type="predicted"/>
<protein>
    <submittedName>
        <fullName evidence="1">Uncharacterized protein</fullName>
    </submittedName>
</protein>
<gene>
    <name evidence="1" type="ORF">SAMN02746066_03420</name>
</gene>
<dbReference type="EMBL" id="FRCP01000018">
    <property type="protein sequence ID" value="SHM81983.1"/>
    <property type="molecule type" value="Genomic_DNA"/>
</dbReference>
<organism evidence="1 2">
    <name type="scientific">Anaerosporobacter mobilis DSM 15930</name>
    <dbReference type="NCBI Taxonomy" id="1120996"/>
    <lineage>
        <taxon>Bacteria</taxon>
        <taxon>Bacillati</taxon>
        <taxon>Bacillota</taxon>
        <taxon>Clostridia</taxon>
        <taxon>Lachnospirales</taxon>
        <taxon>Lachnospiraceae</taxon>
        <taxon>Anaerosporobacter</taxon>
    </lineage>
</organism>
<evidence type="ECO:0000313" key="1">
    <source>
        <dbReference type="EMBL" id="SHM81983.1"/>
    </source>
</evidence>